<organism evidence="1 2">
    <name type="scientific">Cladobotryum mycophilum</name>
    <dbReference type="NCBI Taxonomy" id="491253"/>
    <lineage>
        <taxon>Eukaryota</taxon>
        <taxon>Fungi</taxon>
        <taxon>Dikarya</taxon>
        <taxon>Ascomycota</taxon>
        <taxon>Pezizomycotina</taxon>
        <taxon>Sordariomycetes</taxon>
        <taxon>Hypocreomycetidae</taxon>
        <taxon>Hypocreales</taxon>
        <taxon>Hypocreaceae</taxon>
        <taxon>Cladobotryum</taxon>
    </lineage>
</organism>
<name>A0ABR0SAS7_9HYPO</name>
<proteinExistence type="predicted"/>
<protein>
    <recommendedName>
        <fullName evidence="3">DUF4238 domain-containing protein</fullName>
    </recommendedName>
</protein>
<dbReference type="Pfam" id="PF14022">
    <property type="entry name" value="DUF4238"/>
    <property type="match status" value="1"/>
</dbReference>
<comment type="caution">
    <text evidence="1">The sequence shown here is derived from an EMBL/GenBank/DDBJ whole genome shotgun (WGS) entry which is preliminary data.</text>
</comment>
<dbReference type="EMBL" id="JAVFKD010000015">
    <property type="protein sequence ID" value="KAK5989089.1"/>
    <property type="molecule type" value="Genomic_DNA"/>
</dbReference>
<gene>
    <name evidence="1" type="ORF">PT974_10587</name>
</gene>
<dbReference type="Proteomes" id="UP001338125">
    <property type="component" value="Unassembled WGS sequence"/>
</dbReference>
<sequence>MSSSSSSSSAEKRQYQHFIPQFLLKNFSHRVNIDANSSRTKRRKQLRKSGQYLEDYLMNSVNTSAKTFILEECVVRRSFGLFDMYDDAKPIALNRRRIEKKFGLLESRIGKIYSRIIREHDQGKPMIWLKRTDKELLRKWIFLLKYRGSGVHQRYNQHAKDYAEKDRDTLRDYMTQHNIERPFDVWLRNLEAILDIELDPDNKWKDTIRKQIYPPDAEWFIDQVTEMFMTICTPANEDEEFILTENCCNVREGPTSWVEDENTGEKMAREGFSFHEFAPVSPKLMFVLRSGNLPGGRLIRIRT</sequence>
<evidence type="ECO:0000313" key="1">
    <source>
        <dbReference type="EMBL" id="KAK5989089.1"/>
    </source>
</evidence>
<accession>A0ABR0SAS7</accession>
<evidence type="ECO:0008006" key="3">
    <source>
        <dbReference type="Google" id="ProtNLM"/>
    </source>
</evidence>
<dbReference type="InterPro" id="IPR025332">
    <property type="entry name" value="DUF4238"/>
</dbReference>
<keyword evidence="2" id="KW-1185">Reference proteome</keyword>
<reference evidence="1 2" key="1">
    <citation type="submission" date="2024-01" db="EMBL/GenBank/DDBJ databases">
        <title>Complete genome of Cladobotryum mycophilum ATHUM6906.</title>
        <authorList>
            <person name="Christinaki A.C."/>
            <person name="Myridakis A.I."/>
            <person name="Kouvelis V.N."/>
        </authorList>
    </citation>
    <scope>NUCLEOTIDE SEQUENCE [LARGE SCALE GENOMIC DNA]</scope>
    <source>
        <strain evidence="1 2">ATHUM6906</strain>
    </source>
</reference>
<evidence type="ECO:0000313" key="2">
    <source>
        <dbReference type="Proteomes" id="UP001338125"/>
    </source>
</evidence>